<name>A0A0F9AXE3_9ZZZZ</name>
<dbReference type="AlphaFoldDB" id="A0A0F9AXE3"/>
<accession>A0A0F9AXE3</accession>
<reference evidence="1" key="1">
    <citation type="journal article" date="2015" name="Nature">
        <title>Complex archaea that bridge the gap between prokaryotes and eukaryotes.</title>
        <authorList>
            <person name="Spang A."/>
            <person name="Saw J.H."/>
            <person name="Jorgensen S.L."/>
            <person name="Zaremba-Niedzwiedzka K."/>
            <person name="Martijn J."/>
            <person name="Lind A.E."/>
            <person name="van Eijk R."/>
            <person name="Schleper C."/>
            <person name="Guy L."/>
            <person name="Ettema T.J."/>
        </authorList>
    </citation>
    <scope>NUCLEOTIDE SEQUENCE</scope>
</reference>
<protein>
    <submittedName>
        <fullName evidence="1">Uncharacterized protein</fullName>
    </submittedName>
</protein>
<feature type="non-terminal residue" evidence="1">
    <location>
        <position position="1"/>
    </location>
</feature>
<gene>
    <name evidence="1" type="ORF">LCGC14_2797360</name>
</gene>
<sequence>VLNQAQDMFGRIINMYQGVPLIDIGIKADQSTEIITNGESLSGGADETSIYAVKYGPEEYFWGIQQAPLEVRDLGEIDTKPVLRDRVEWVVGLAHSNPRALARAYGFVADSGAS</sequence>
<proteinExistence type="predicted"/>
<comment type="caution">
    <text evidence="1">The sequence shown here is derived from an EMBL/GenBank/DDBJ whole genome shotgun (WGS) entry which is preliminary data.</text>
</comment>
<dbReference type="EMBL" id="LAZR01052404">
    <property type="protein sequence ID" value="KKK83039.1"/>
    <property type="molecule type" value="Genomic_DNA"/>
</dbReference>
<evidence type="ECO:0000313" key="1">
    <source>
        <dbReference type="EMBL" id="KKK83039.1"/>
    </source>
</evidence>
<organism evidence="1">
    <name type="scientific">marine sediment metagenome</name>
    <dbReference type="NCBI Taxonomy" id="412755"/>
    <lineage>
        <taxon>unclassified sequences</taxon>
        <taxon>metagenomes</taxon>
        <taxon>ecological metagenomes</taxon>
    </lineage>
</organism>